<dbReference type="Proteomes" id="UP001322138">
    <property type="component" value="Unassembled WGS sequence"/>
</dbReference>
<protein>
    <submittedName>
        <fullName evidence="1">Uncharacterized protein</fullName>
    </submittedName>
</protein>
<accession>A0ABR0FJ34</accession>
<name>A0ABR0FJ34_9PEZI</name>
<keyword evidence="2" id="KW-1185">Reference proteome</keyword>
<evidence type="ECO:0000313" key="2">
    <source>
        <dbReference type="Proteomes" id="UP001322138"/>
    </source>
</evidence>
<dbReference type="RefSeq" id="XP_062732692.1">
    <property type="nucleotide sequence ID" value="XM_062878863.1"/>
</dbReference>
<evidence type="ECO:0000313" key="1">
    <source>
        <dbReference type="EMBL" id="KAK4643716.1"/>
    </source>
</evidence>
<dbReference type="EMBL" id="JAFFGZ010000006">
    <property type="protein sequence ID" value="KAK4643716.1"/>
    <property type="molecule type" value="Genomic_DNA"/>
</dbReference>
<proteinExistence type="predicted"/>
<reference evidence="1 2" key="1">
    <citation type="journal article" date="2023" name="bioRxiv">
        <title>High-quality genome assemblies of four members of thePodospora anserinaspecies complex.</title>
        <authorList>
            <person name="Ament-Velasquez S.L."/>
            <person name="Vogan A.A."/>
            <person name="Wallerman O."/>
            <person name="Hartmann F."/>
            <person name="Gautier V."/>
            <person name="Silar P."/>
            <person name="Giraud T."/>
            <person name="Johannesson H."/>
        </authorList>
    </citation>
    <scope>NUCLEOTIDE SEQUENCE [LARGE SCALE GENOMIC DNA]</scope>
    <source>
        <strain evidence="1 2">CBS 112042</strain>
    </source>
</reference>
<organism evidence="1 2">
    <name type="scientific">Podospora bellae-mahoneyi</name>
    <dbReference type="NCBI Taxonomy" id="2093777"/>
    <lineage>
        <taxon>Eukaryota</taxon>
        <taxon>Fungi</taxon>
        <taxon>Dikarya</taxon>
        <taxon>Ascomycota</taxon>
        <taxon>Pezizomycotina</taxon>
        <taxon>Sordariomycetes</taxon>
        <taxon>Sordariomycetidae</taxon>
        <taxon>Sordariales</taxon>
        <taxon>Podosporaceae</taxon>
        <taxon>Podospora</taxon>
    </lineage>
</organism>
<sequence length="100" mass="11487">MSPLILTRASVLQHDQLQLNVLKTMSFLSPRRLKRKKWESPELLCGEIIDTPRVGLLKKAWGSSGPAQERFDVHILPDIEDVLRNIDPGYADIFVRLYMT</sequence>
<comment type="caution">
    <text evidence="1">The sequence shown here is derived from an EMBL/GenBank/DDBJ whole genome shotgun (WGS) entry which is preliminary data.</text>
</comment>
<dbReference type="GeneID" id="87898345"/>
<gene>
    <name evidence="1" type="ORF">QC761_405840</name>
</gene>